<dbReference type="OrthoDB" id="185373at2759"/>
<gene>
    <name evidence="2" type="ORF">HPP92_015808</name>
</gene>
<keyword evidence="3" id="KW-1185">Reference proteome</keyword>
<dbReference type="AlphaFoldDB" id="A0A835UW54"/>
<organism evidence="2 3">
    <name type="scientific">Vanilla planifolia</name>
    <name type="common">Vanilla</name>
    <dbReference type="NCBI Taxonomy" id="51239"/>
    <lineage>
        <taxon>Eukaryota</taxon>
        <taxon>Viridiplantae</taxon>
        <taxon>Streptophyta</taxon>
        <taxon>Embryophyta</taxon>
        <taxon>Tracheophyta</taxon>
        <taxon>Spermatophyta</taxon>
        <taxon>Magnoliopsida</taxon>
        <taxon>Liliopsida</taxon>
        <taxon>Asparagales</taxon>
        <taxon>Orchidaceae</taxon>
        <taxon>Vanilloideae</taxon>
        <taxon>Vanilleae</taxon>
        <taxon>Vanilla</taxon>
    </lineage>
</organism>
<dbReference type="Proteomes" id="UP000636800">
    <property type="component" value="Chromosome 7"/>
</dbReference>
<proteinExistence type="predicted"/>
<evidence type="ECO:0000313" key="2">
    <source>
        <dbReference type="EMBL" id="KAG0473951.1"/>
    </source>
</evidence>
<evidence type="ECO:0000256" key="1">
    <source>
        <dbReference type="SAM" id="MobiDB-lite"/>
    </source>
</evidence>
<name>A0A835UW54_VANPL</name>
<evidence type="ECO:0000313" key="3">
    <source>
        <dbReference type="Proteomes" id="UP000636800"/>
    </source>
</evidence>
<sequence>MEWLRRMVGKPRAAVPEEEKPRVDDKGILMLQGEILSCKYQDILVMWEMLQNSRRHFLQDAKHEITHEELVTSSNHYLEHTTNGKK</sequence>
<comment type="caution">
    <text evidence="2">The sequence shown here is derived from an EMBL/GenBank/DDBJ whole genome shotgun (WGS) entry which is preliminary data.</text>
</comment>
<dbReference type="EMBL" id="JADCNL010000007">
    <property type="protein sequence ID" value="KAG0473951.1"/>
    <property type="molecule type" value="Genomic_DNA"/>
</dbReference>
<feature type="region of interest" description="Disordered" evidence="1">
    <location>
        <begin position="1"/>
        <end position="21"/>
    </location>
</feature>
<reference evidence="2 3" key="1">
    <citation type="journal article" date="2020" name="Nat. Food">
        <title>A phased Vanilla planifolia genome enables genetic improvement of flavour and production.</title>
        <authorList>
            <person name="Hasing T."/>
            <person name="Tang H."/>
            <person name="Brym M."/>
            <person name="Khazi F."/>
            <person name="Huang T."/>
            <person name="Chambers A.H."/>
        </authorList>
    </citation>
    <scope>NUCLEOTIDE SEQUENCE [LARGE SCALE GENOMIC DNA]</scope>
    <source>
        <tissue evidence="2">Leaf</tissue>
    </source>
</reference>
<protein>
    <submittedName>
        <fullName evidence="2">Uncharacterized protein</fullName>
    </submittedName>
</protein>
<accession>A0A835UW54</accession>